<reference evidence="3 4" key="1">
    <citation type="submission" date="2020-01" db="EMBL/GenBank/DDBJ databases">
        <authorList>
            <person name="Gupta K D."/>
        </authorList>
    </citation>
    <scope>NUCLEOTIDE SEQUENCE [LARGE SCALE GENOMIC DNA]</scope>
</reference>
<feature type="signal peptide" evidence="1">
    <location>
        <begin position="1"/>
        <end position="29"/>
    </location>
</feature>
<dbReference type="InterPro" id="IPR055754">
    <property type="entry name" value="DUF7330"/>
</dbReference>
<dbReference type="OrthoDB" id="3177929at2759"/>
<keyword evidence="4" id="KW-1185">Reference proteome</keyword>
<proteinExistence type="predicted"/>
<evidence type="ECO:0000256" key="1">
    <source>
        <dbReference type="SAM" id="SignalP"/>
    </source>
</evidence>
<dbReference type="Pfam" id="PF24016">
    <property type="entry name" value="DUF7330"/>
    <property type="match status" value="1"/>
</dbReference>
<name>A0A8S0WLI9_CYCAE</name>
<evidence type="ECO:0000259" key="2">
    <source>
        <dbReference type="Pfam" id="PF24016"/>
    </source>
</evidence>
<evidence type="ECO:0000313" key="3">
    <source>
        <dbReference type="EMBL" id="CAA7265357.1"/>
    </source>
</evidence>
<protein>
    <recommendedName>
        <fullName evidence="2">DUF7330 domain-containing protein</fullName>
    </recommendedName>
</protein>
<comment type="caution">
    <text evidence="3">The sequence shown here is derived from an EMBL/GenBank/DDBJ whole genome shotgun (WGS) entry which is preliminary data.</text>
</comment>
<evidence type="ECO:0000313" key="4">
    <source>
        <dbReference type="Proteomes" id="UP000467700"/>
    </source>
</evidence>
<feature type="domain" description="DUF7330" evidence="2">
    <location>
        <begin position="121"/>
        <end position="198"/>
    </location>
</feature>
<accession>A0A8S0WLI9</accession>
<gene>
    <name evidence="3" type="ORF">AAE3_LOCUS7541</name>
</gene>
<dbReference type="AlphaFoldDB" id="A0A8S0WLI9"/>
<dbReference type="EMBL" id="CACVBS010000048">
    <property type="protein sequence ID" value="CAA7265357.1"/>
    <property type="molecule type" value="Genomic_DNA"/>
</dbReference>
<keyword evidence="1" id="KW-0732">Signal</keyword>
<feature type="chain" id="PRO_5035816776" description="DUF7330 domain-containing protein" evidence="1">
    <location>
        <begin position="30"/>
        <end position="281"/>
    </location>
</feature>
<organism evidence="3 4">
    <name type="scientific">Cyclocybe aegerita</name>
    <name type="common">Black poplar mushroom</name>
    <name type="synonym">Agrocybe aegerita</name>
    <dbReference type="NCBI Taxonomy" id="1973307"/>
    <lineage>
        <taxon>Eukaryota</taxon>
        <taxon>Fungi</taxon>
        <taxon>Dikarya</taxon>
        <taxon>Basidiomycota</taxon>
        <taxon>Agaricomycotina</taxon>
        <taxon>Agaricomycetes</taxon>
        <taxon>Agaricomycetidae</taxon>
        <taxon>Agaricales</taxon>
        <taxon>Agaricineae</taxon>
        <taxon>Bolbitiaceae</taxon>
        <taxon>Cyclocybe</taxon>
    </lineage>
</organism>
<dbReference type="Proteomes" id="UP000467700">
    <property type="component" value="Unassembled WGS sequence"/>
</dbReference>
<sequence length="281" mass="31941">MLWQEWGRAYEQVASTWCGWVLVLHLAQGAAIKTPKTQAALSLLPGPPPLCLGRDTAAPSSHSFHSSPHTALLPFSVMSSENGHSMGSFEKTRPLLHPSCSTRGTHKVKYRSEADWDFRLDAGRIPVDMSLMLPHYRARHQPIDHRMSMFVSGTNEAIKLKVCRNFPRSQFYLEVLAESSDVTIWLPSDFKGQIHHTGKAIFSSGFINKILRNVRLNEPDVQELYNEDDVVVVTRGRVTFRMWDTQTCSPENTHKECFKRMFGCSQKAPETPIDWDFLIKD</sequence>